<protein>
    <submittedName>
        <fullName evidence="1">Uncharacterized protein</fullName>
    </submittedName>
</protein>
<proteinExistence type="evidence at transcript level"/>
<sequence length="71" mass="8237">MEIWSMLKSESGSRKCSYPFRPSRSGFRRRTESTRYHCSTCFPEKRLLLLEVCNALLGGLEVCNKSKKCSR</sequence>
<dbReference type="AlphaFoldDB" id="B4G1Q9"/>
<accession>B4G1Q9</accession>
<reference evidence="1" key="1">
    <citation type="journal article" date="2009" name="PLoS Genet.">
        <title>Sequencing, mapping, and analysis of 27,455 maize full-length cDNAs.</title>
        <authorList>
            <person name="Soderlund C."/>
            <person name="Descour A."/>
            <person name="Kudrna D."/>
            <person name="Bomhoff M."/>
            <person name="Boyd L."/>
            <person name="Currie J."/>
            <person name="Angelova A."/>
            <person name="Collura K."/>
            <person name="Wissotski M."/>
            <person name="Ashley E."/>
            <person name="Morrow D."/>
            <person name="Fernandes J."/>
            <person name="Walbot V."/>
            <person name="Yu Y."/>
        </authorList>
    </citation>
    <scope>NUCLEOTIDE SEQUENCE</scope>
    <source>
        <strain evidence="1">B73</strain>
    </source>
</reference>
<name>B4G1Q9_MAIZE</name>
<organism evidence="1">
    <name type="scientific">Zea mays</name>
    <name type="common">Maize</name>
    <dbReference type="NCBI Taxonomy" id="4577"/>
    <lineage>
        <taxon>Eukaryota</taxon>
        <taxon>Viridiplantae</taxon>
        <taxon>Streptophyta</taxon>
        <taxon>Embryophyta</taxon>
        <taxon>Tracheophyta</taxon>
        <taxon>Spermatophyta</taxon>
        <taxon>Magnoliopsida</taxon>
        <taxon>Liliopsida</taxon>
        <taxon>Poales</taxon>
        <taxon>Poaceae</taxon>
        <taxon>PACMAD clade</taxon>
        <taxon>Panicoideae</taxon>
        <taxon>Andropogonodae</taxon>
        <taxon>Andropogoneae</taxon>
        <taxon>Tripsacinae</taxon>
        <taxon>Zea</taxon>
    </lineage>
</organism>
<dbReference type="EMBL" id="BT043297">
    <property type="protein sequence ID" value="ACF88302.1"/>
    <property type="molecule type" value="mRNA"/>
</dbReference>
<evidence type="ECO:0000313" key="1">
    <source>
        <dbReference type="EMBL" id="ACF88302.1"/>
    </source>
</evidence>